<dbReference type="Pfam" id="PF05036">
    <property type="entry name" value="SPOR"/>
    <property type="match status" value="1"/>
</dbReference>
<dbReference type="InterPro" id="IPR036680">
    <property type="entry name" value="SPOR-like_sf"/>
</dbReference>
<dbReference type="Gene3D" id="3.30.70.1070">
    <property type="entry name" value="Sporulation related repeat"/>
    <property type="match status" value="1"/>
</dbReference>
<dbReference type="Proteomes" id="UP000067444">
    <property type="component" value="Chromosome"/>
</dbReference>
<keyword evidence="4" id="KW-1185">Reference proteome</keyword>
<dbReference type="PATRIC" id="fig|1458307.3.peg.2312"/>
<feature type="signal peptide" evidence="2">
    <location>
        <begin position="1"/>
        <end position="27"/>
    </location>
</feature>
<dbReference type="RefSeq" id="WP_049835100.1">
    <property type="nucleotide sequence ID" value="NZ_CP012160.1"/>
</dbReference>
<dbReference type="SUPFAM" id="SSF110997">
    <property type="entry name" value="Sporulation related repeat"/>
    <property type="match status" value="1"/>
</dbReference>
<proteinExistence type="predicted"/>
<accession>A0A0K0Y782</accession>
<feature type="compositionally biased region" description="Pro residues" evidence="1">
    <location>
        <begin position="98"/>
        <end position="108"/>
    </location>
</feature>
<keyword evidence="3" id="KW-0131">Cell cycle</keyword>
<gene>
    <name evidence="3" type="ORF">OSB_22930</name>
</gene>
<feature type="compositionally biased region" description="Polar residues" evidence="1">
    <location>
        <begin position="346"/>
        <end position="356"/>
    </location>
</feature>
<evidence type="ECO:0000313" key="3">
    <source>
        <dbReference type="EMBL" id="AKS46829.1"/>
    </source>
</evidence>
<evidence type="ECO:0000256" key="2">
    <source>
        <dbReference type="SAM" id="SignalP"/>
    </source>
</evidence>
<dbReference type="AlphaFoldDB" id="A0A0K0Y782"/>
<dbReference type="EMBL" id="CP012160">
    <property type="protein sequence ID" value="AKS46829.1"/>
    <property type="molecule type" value="Genomic_DNA"/>
</dbReference>
<feature type="region of interest" description="Disordered" evidence="1">
    <location>
        <begin position="80"/>
        <end position="123"/>
    </location>
</feature>
<evidence type="ECO:0000313" key="4">
    <source>
        <dbReference type="Proteomes" id="UP000067444"/>
    </source>
</evidence>
<sequence length="551" mass="56989">MYIFGRTSGLLSTVAIVASLIGGASNAQSLRNANGPAEIPPSSFTSNQYIDSRGCVFVRAGIGGTTNWVPRVSRSREQLCGFQPSGSSRPVAALAEPEPTPAPAPAPTPAAQTPAPAPAPAAPAPVVAEAPAPALVQPAPAPVVQPPVVAAAAPAPRAIRPAASVGTITPPAPQAANVGTQAAAPSPRVITEPVVEPRIITRAQACEGLTGIQPNFISQRTGQPIDCGGREPAPQVAAAAPSPAVQAPAAAQTRLTRAQACADMIASGRQYISAITGQPIQCEQQAVPAPTTQGTFARLQADLALPQRPYSNPLDMAPGATVDPRPAQIRDQLNRARYSNPLDSAPGSTFTPNVNTRLAAAPSGTTADPEIVSRARSSVSRQGYVASLLGQDPPPYSNPTNSYALSAPVVPDGYARVWGDGRLNTQRGIPAGSYTQTPSNVVRYATAPRAPQVATQQPRVTTPAAAPQPQRREQISGHRYVQVGTFETRNQAQNIAQSLRSRGLPMRIGVFNQNGREMRIVLAGPFGSESQLQSALGTARGAGHSGAFTRR</sequence>
<feature type="chain" id="PRO_5043343661" evidence="2">
    <location>
        <begin position="28"/>
        <end position="551"/>
    </location>
</feature>
<feature type="region of interest" description="Disordered" evidence="1">
    <location>
        <begin position="450"/>
        <end position="474"/>
    </location>
</feature>
<dbReference type="PROSITE" id="PS51724">
    <property type="entry name" value="SPOR"/>
    <property type="match status" value="1"/>
</dbReference>
<protein>
    <submittedName>
        <fullName evidence="3">Cell division protein FtsN</fullName>
    </submittedName>
</protein>
<evidence type="ECO:0000256" key="1">
    <source>
        <dbReference type="SAM" id="MobiDB-lite"/>
    </source>
</evidence>
<keyword evidence="3" id="KW-0132">Cell division</keyword>
<dbReference type="InterPro" id="IPR007730">
    <property type="entry name" value="SPOR-like_dom"/>
</dbReference>
<keyword evidence="2" id="KW-0732">Signal</keyword>
<dbReference type="OrthoDB" id="7843142at2"/>
<reference evidence="3 4" key="1">
    <citation type="journal article" date="2015" name="Genome Announc.">
        <title>Closed Genome Sequence of Octadecabacter temperatus SB1, the First Mesophilic Species of the Genus Octadecabacter.</title>
        <authorList>
            <person name="Voget S."/>
            <person name="Billerbeck S."/>
            <person name="Simon M."/>
            <person name="Daniel R."/>
        </authorList>
    </citation>
    <scope>NUCLEOTIDE SEQUENCE [LARGE SCALE GENOMIC DNA]</scope>
    <source>
        <strain evidence="3 4">SB1</strain>
    </source>
</reference>
<dbReference type="STRING" id="1458307.OSB_22930"/>
<organism evidence="3 4">
    <name type="scientific">Octadecabacter temperatus</name>
    <dbReference type="NCBI Taxonomy" id="1458307"/>
    <lineage>
        <taxon>Bacteria</taxon>
        <taxon>Pseudomonadati</taxon>
        <taxon>Pseudomonadota</taxon>
        <taxon>Alphaproteobacteria</taxon>
        <taxon>Rhodobacterales</taxon>
        <taxon>Roseobacteraceae</taxon>
        <taxon>Octadecabacter</taxon>
    </lineage>
</organism>
<feature type="region of interest" description="Disordered" evidence="1">
    <location>
        <begin position="338"/>
        <end position="370"/>
    </location>
</feature>
<name>A0A0K0Y782_9RHOB</name>
<dbReference type="GO" id="GO:0051301">
    <property type="term" value="P:cell division"/>
    <property type="evidence" value="ECO:0007669"/>
    <property type="project" value="UniProtKB-KW"/>
</dbReference>
<dbReference type="KEGG" id="otm:OSB_22930"/>
<dbReference type="GO" id="GO:0042834">
    <property type="term" value="F:peptidoglycan binding"/>
    <property type="evidence" value="ECO:0007669"/>
    <property type="project" value="InterPro"/>
</dbReference>